<organism evidence="1 2">
    <name type="scientific">Rarispira pelagica</name>
    <dbReference type="NCBI Taxonomy" id="3141764"/>
    <lineage>
        <taxon>Bacteria</taxon>
        <taxon>Pseudomonadati</taxon>
        <taxon>Spirochaetota</taxon>
        <taxon>Spirochaetia</taxon>
        <taxon>Winmispirales</taxon>
        <taxon>Winmispiraceae</taxon>
        <taxon>Rarispira</taxon>
    </lineage>
</organism>
<dbReference type="RefSeq" id="WP_420070400.1">
    <property type="nucleotide sequence ID" value="NZ_JBCHKQ010000008.1"/>
</dbReference>
<keyword evidence="2" id="KW-1185">Reference proteome</keyword>
<protein>
    <submittedName>
        <fullName evidence="1">Imm50 family immunity protein</fullName>
    </submittedName>
</protein>
<sequence>MNNDIIGKKIIEDYFGYFPTFHDCEIVELKFNRDKNYAEITLYVFDTAKETDDNGHFKKQKECFISFEIRNLEDMLLKGFNHQNVLERIRFVKTDDDKIKIYLDGCFGLSGYIKAEKVSVLSLKSKE</sequence>
<evidence type="ECO:0000313" key="2">
    <source>
        <dbReference type="Proteomes" id="UP001466331"/>
    </source>
</evidence>
<dbReference type="Proteomes" id="UP001466331">
    <property type="component" value="Unassembled WGS sequence"/>
</dbReference>
<comment type="caution">
    <text evidence="1">The sequence shown here is derived from an EMBL/GenBank/DDBJ whole genome shotgun (WGS) entry which is preliminary data.</text>
</comment>
<proteinExistence type="predicted"/>
<reference evidence="1 2" key="1">
    <citation type="submission" date="2024-03" db="EMBL/GenBank/DDBJ databases">
        <title>Ignisphaera cupida sp. nov., a hyperthermophilic hydrolytic archaeon from a hot spring of Kamchatka, and proposal of Ignisphaeraceae fam. nov.</title>
        <authorList>
            <person name="Podosokorskaya O.A."/>
            <person name="Elcheninov A.G."/>
            <person name="Maltseva A.I."/>
            <person name="Zayulina K.S."/>
            <person name="Novikov A."/>
            <person name="Merkel A.Y."/>
        </authorList>
    </citation>
    <scope>NUCLEOTIDE SEQUENCE [LARGE SCALE GENOMIC DNA]</scope>
    <source>
        <strain evidence="1 2">38H-sp</strain>
    </source>
</reference>
<dbReference type="EMBL" id="JBCHKQ010000008">
    <property type="protein sequence ID" value="MEM5948947.1"/>
    <property type="molecule type" value="Genomic_DNA"/>
</dbReference>
<dbReference type="InterPro" id="IPR028957">
    <property type="entry name" value="Imm50"/>
</dbReference>
<evidence type="ECO:0000313" key="1">
    <source>
        <dbReference type="EMBL" id="MEM5948947.1"/>
    </source>
</evidence>
<name>A0ABU9UFI8_9SPIR</name>
<accession>A0ABU9UFI8</accession>
<dbReference type="Pfam" id="PF15594">
    <property type="entry name" value="Imm50"/>
    <property type="match status" value="1"/>
</dbReference>
<gene>
    <name evidence="1" type="ORF">WKV44_10390</name>
</gene>